<reference evidence="2 3" key="1">
    <citation type="journal article" date="2017" name="Gigascience">
        <title>Genome sequence of the small brown planthopper, Laodelphax striatellus.</title>
        <authorList>
            <person name="Zhu J."/>
            <person name="Jiang F."/>
            <person name="Wang X."/>
            <person name="Yang P."/>
            <person name="Bao Y."/>
            <person name="Zhao W."/>
            <person name="Wang W."/>
            <person name="Lu H."/>
            <person name="Wang Q."/>
            <person name="Cui N."/>
            <person name="Li J."/>
            <person name="Chen X."/>
            <person name="Luo L."/>
            <person name="Yu J."/>
            <person name="Kang L."/>
            <person name="Cui F."/>
        </authorList>
    </citation>
    <scope>NUCLEOTIDE SEQUENCE [LARGE SCALE GENOMIC DNA]</scope>
    <source>
        <strain evidence="2">Lst14</strain>
    </source>
</reference>
<dbReference type="GO" id="GO:0000030">
    <property type="term" value="F:mannosyltransferase activity"/>
    <property type="evidence" value="ECO:0007669"/>
    <property type="project" value="TreeGrafter"/>
</dbReference>
<dbReference type="EMBL" id="QKKF02010496">
    <property type="protein sequence ID" value="RZF44539.1"/>
    <property type="molecule type" value="Genomic_DNA"/>
</dbReference>
<evidence type="ECO:0008006" key="4">
    <source>
        <dbReference type="Google" id="ProtNLM"/>
    </source>
</evidence>
<evidence type="ECO:0000313" key="2">
    <source>
        <dbReference type="EMBL" id="RZF44539.1"/>
    </source>
</evidence>
<proteinExistence type="predicted"/>
<feature type="signal peptide" evidence="1">
    <location>
        <begin position="1"/>
        <end position="27"/>
    </location>
</feature>
<dbReference type="PANTHER" id="PTHR44216">
    <property type="entry name" value="PROTEIN O-MANNOSYL-TRANSFERASE TMTC2"/>
    <property type="match status" value="1"/>
</dbReference>
<organism evidence="2 3">
    <name type="scientific">Laodelphax striatellus</name>
    <name type="common">Small brown planthopper</name>
    <name type="synonym">Delphax striatella</name>
    <dbReference type="NCBI Taxonomy" id="195883"/>
    <lineage>
        <taxon>Eukaryota</taxon>
        <taxon>Metazoa</taxon>
        <taxon>Ecdysozoa</taxon>
        <taxon>Arthropoda</taxon>
        <taxon>Hexapoda</taxon>
        <taxon>Insecta</taxon>
        <taxon>Pterygota</taxon>
        <taxon>Neoptera</taxon>
        <taxon>Paraneoptera</taxon>
        <taxon>Hemiptera</taxon>
        <taxon>Auchenorrhyncha</taxon>
        <taxon>Fulgoroidea</taxon>
        <taxon>Delphacidae</taxon>
        <taxon>Criomorphinae</taxon>
        <taxon>Laodelphax</taxon>
    </lineage>
</organism>
<sequence length="248" mass="26872">MIITERQEMAAHIAPALLIFLLPDCAGDHPIIAGWVMKSATLSTFRAVLSNPDVQWTTPLRGLLMDDFWGTPLSSASSHGSYRPLCTLSFRLNHWAGGFRPFGYHLVNVLLHVIATGLVYKTAKLLLPGSAPTCAALLFAAHPRRLVGQWWLFSFSLGYGLSVSIGIECCQSNKKRSIGEAIGFGHGRSVRNQLFQRFCSDSRMSKSIICSCEGGGCASGGGGIKHPLSFLASFQITLDISQRAACSR</sequence>
<dbReference type="Proteomes" id="UP000291343">
    <property type="component" value="Unassembled WGS sequence"/>
</dbReference>
<dbReference type="GO" id="GO:0005789">
    <property type="term" value="C:endoplasmic reticulum membrane"/>
    <property type="evidence" value="ECO:0007669"/>
    <property type="project" value="TreeGrafter"/>
</dbReference>
<dbReference type="STRING" id="195883.A0A482XGD5"/>
<dbReference type="AlphaFoldDB" id="A0A482XGD5"/>
<comment type="caution">
    <text evidence="2">The sequence shown here is derived from an EMBL/GenBank/DDBJ whole genome shotgun (WGS) entry which is preliminary data.</text>
</comment>
<dbReference type="InParanoid" id="A0A482XGD5"/>
<gene>
    <name evidence="2" type="ORF">LSTR_LSTR002312</name>
</gene>
<name>A0A482XGD5_LAOST</name>
<dbReference type="PANTHER" id="PTHR44216:SF3">
    <property type="entry name" value="PROTEIN O-MANNOSYL-TRANSFERASE TMTC2"/>
    <property type="match status" value="1"/>
</dbReference>
<dbReference type="InterPro" id="IPR052384">
    <property type="entry name" value="TMTC_O-mannosyltransferase"/>
</dbReference>
<feature type="chain" id="PRO_5019843252" description="DUF1736 domain-containing protein" evidence="1">
    <location>
        <begin position="28"/>
        <end position="248"/>
    </location>
</feature>
<dbReference type="GO" id="GO:0035269">
    <property type="term" value="P:protein O-linked glycosylation via mannose"/>
    <property type="evidence" value="ECO:0007669"/>
    <property type="project" value="TreeGrafter"/>
</dbReference>
<evidence type="ECO:0000256" key="1">
    <source>
        <dbReference type="SAM" id="SignalP"/>
    </source>
</evidence>
<keyword evidence="1" id="KW-0732">Signal</keyword>
<keyword evidence="3" id="KW-1185">Reference proteome</keyword>
<dbReference type="OrthoDB" id="66906at2759"/>
<accession>A0A482XGD5</accession>
<protein>
    <recommendedName>
        <fullName evidence="4">DUF1736 domain-containing protein</fullName>
    </recommendedName>
</protein>
<evidence type="ECO:0000313" key="3">
    <source>
        <dbReference type="Proteomes" id="UP000291343"/>
    </source>
</evidence>